<evidence type="ECO:0000313" key="4">
    <source>
        <dbReference type="Proteomes" id="UP000035579"/>
    </source>
</evidence>
<dbReference type="Pfam" id="PF11747">
    <property type="entry name" value="RebB"/>
    <property type="match status" value="1"/>
</dbReference>
<feature type="region of interest" description="Disordered" evidence="1">
    <location>
        <begin position="55"/>
        <end position="98"/>
    </location>
</feature>
<sequence length="164" mass="16513">MADGDKVILATLGAEAELVRLGTAVADVLAKLNEVSAQQQRTILQLVVDARVASESVRGPTSEPKSASLPPIEPAQSVPPAERAPESGSPSAHPDEARARALASVYEAAAQALGLAFQNAVANQQQLNTLGQAALSQSAVLVLSAGSSGESQGASQPASVLKAG</sequence>
<dbReference type="EMBL" id="CP011509">
    <property type="protein sequence ID" value="AKI99738.1"/>
    <property type="molecule type" value="Genomic_DNA"/>
</dbReference>
<accession>A0AAC8Q3E5</accession>
<reference evidence="3 5" key="2">
    <citation type="submission" date="2018-08" db="EMBL/GenBank/DDBJ databases">
        <title>Genomic Encyclopedia of Archaeal and Bacterial Type Strains, Phase II (KMG-II): from individual species to whole genera.</title>
        <authorList>
            <person name="Goeker M."/>
        </authorList>
    </citation>
    <scope>NUCLEOTIDE SEQUENCE [LARGE SCALE GENOMIC DNA]</scope>
    <source>
        <strain evidence="3 5">DSM 2261</strain>
    </source>
</reference>
<evidence type="ECO:0000256" key="1">
    <source>
        <dbReference type="SAM" id="MobiDB-lite"/>
    </source>
</evidence>
<dbReference type="EMBL" id="QUMU01000009">
    <property type="protein sequence ID" value="REG27730.1"/>
    <property type="molecule type" value="Genomic_DNA"/>
</dbReference>
<organism evidence="2 4">
    <name type="scientific">Archangium gephyra</name>
    <dbReference type="NCBI Taxonomy" id="48"/>
    <lineage>
        <taxon>Bacteria</taxon>
        <taxon>Pseudomonadati</taxon>
        <taxon>Myxococcota</taxon>
        <taxon>Myxococcia</taxon>
        <taxon>Myxococcales</taxon>
        <taxon>Cystobacterineae</taxon>
        <taxon>Archangiaceae</taxon>
        <taxon>Archangium</taxon>
    </lineage>
</organism>
<dbReference type="AlphaFoldDB" id="A0AAC8Q3E5"/>
<reference evidence="2 4" key="1">
    <citation type="submission" date="2015-05" db="EMBL/GenBank/DDBJ databases">
        <title>Genome assembly of Archangium gephyra DSM 2261.</title>
        <authorList>
            <person name="Sharma G."/>
            <person name="Subramanian S."/>
        </authorList>
    </citation>
    <scope>NUCLEOTIDE SEQUENCE [LARGE SCALE GENOMIC DNA]</scope>
    <source>
        <strain evidence="2 4">DSM 2261</strain>
    </source>
</reference>
<evidence type="ECO:0000313" key="5">
    <source>
        <dbReference type="Proteomes" id="UP000256345"/>
    </source>
</evidence>
<dbReference type="KEGG" id="age:AA314_01365"/>
<proteinExistence type="predicted"/>
<dbReference type="InterPro" id="IPR021070">
    <property type="entry name" value="Killing_trait_RebB"/>
</dbReference>
<evidence type="ECO:0000313" key="2">
    <source>
        <dbReference type="EMBL" id="AKI99738.1"/>
    </source>
</evidence>
<keyword evidence="5" id="KW-1185">Reference proteome</keyword>
<evidence type="ECO:0000313" key="3">
    <source>
        <dbReference type="EMBL" id="REG27730.1"/>
    </source>
</evidence>
<dbReference type="Proteomes" id="UP000035579">
    <property type="component" value="Chromosome"/>
</dbReference>
<protein>
    <submittedName>
        <fullName evidence="3">Killing trait domain-containing protein</fullName>
    </submittedName>
</protein>
<gene>
    <name evidence="2" type="ORF">AA314_01365</name>
    <name evidence="3" type="ORF">ATI61_10965</name>
</gene>
<name>A0AAC8Q3E5_9BACT</name>
<dbReference type="Proteomes" id="UP000256345">
    <property type="component" value="Unassembled WGS sequence"/>
</dbReference>